<feature type="compositionally biased region" description="Basic and acidic residues" evidence="1">
    <location>
        <begin position="1"/>
        <end position="17"/>
    </location>
</feature>
<evidence type="ECO:0000256" key="1">
    <source>
        <dbReference type="SAM" id="MobiDB-lite"/>
    </source>
</evidence>
<reference evidence="2" key="2">
    <citation type="submission" date="2020-11" db="EMBL/GenBank/DDBJ databases">
        <authorList>
            <person name="McCartney M.A."/>
            <person name="Auch B."/>
            <person name="Kono T."/>
            <person name="Mallez S."/>
            <person name="Becker A."/>
            <person name="Gohl D.M."/>
            <person name="Silverstein K.A.T."/>
            <person name="Koren S."/>
            <person name="Bechman K.B."/>
            <person name="Herman A."/>
            <person name="Abrahante J.E."/>
            <person name="Garbe J."/>
        </authorList>
    </citation>
    <scope>NUCLEOTIDE SEQUENCE</scope>
    <source>
        <strain evidence="2">Duluth1</strain>
        <tissue evidence="2">Whole animal</tissue>
    </source>
</reference>
<organism evidence="2 3">
    <name type="scientific">Dreissena polymorpha</name>
    <name type="common">Zebra mussel</name>
    <name type="synonym">Mytilus polymorpha</name>
    <dbReference type="NCBI Taxonomy" id="45954"/>
    <lineage>
        <taxon>Eukaryota</taxon>
        <taxon>Metazoa</taxon>
        <taxon>Spiralia</taxon>
        <taxon>Lophotrochozoa</taxon>
        <taxon>Mollusca</taxon>
        <taxon>Bivalvia</taxon>
        <taxon>Autobranchia</taxon>
        <taxon>Heteroconchia</taxon>
        <taxon>Euheterodonta</taxon>
        <taxon>Imparidentia</taxon>
        <taxon>Neoheterodontei</taxon>
        <taxon>Myida</taxon>
        <taxon>Dreissenoidea</taxon>
        <taxon>Dreissenidae</taxon>
        <taxon>Dreissena</taxon>
    </lineage>
</organism>
<evidence type="ECO:0000313" key="2">
    <source>
        <dbReference type="EMBL" id="KAH3827069.1"/>
    </source>
</evidence>
<dbReference type="AlphaFoldDB" id="A0A9D4H4Y4"/>
<dbReference type="Proteomes" id="UP000828390">
    <property type="component" value="Unassembled WGS sequence"/>
</dbReference>
<dbReference type="EMBL" id="JAIWYP010000005">
    <property type="protein sequence ID" value="KAH3827069.1"/>
    <property type="molecule type" value="Genomic_DNA"/>
</dbReference>
<gene>
    <name evidence="2" type="ORF">DPMN_128998</name>
</gene>
<proteinExistence type="predicted"/>
<sequence>MNDPLKVAEGKVKHEGGGDGSGIVDYEVTHELVRLSYKRESSRTLPVILCR</sequence>
<protein>
    <submittedName>
        <fullName evidence="2">Uncharacterized protein</fullName>
    </submittedName>
</protein>
<evidence type="ECO:0000313" key="3">
    <source>
        <dbReference type="Proteomes" id="UP000828390"/>
    </source>
</evidence>
<reference evidence="2" key="1">
    <citation type="journal article" date="2019" name="bioRxiv">
        <title>The Genome of the Zebra Mussel, Dreissena polymorpha: A Resource for Invasive Species Research.</title>
        <authorList>
            <person name="McCartney M.A."/>
            <person name="Auch B."/>
            <person name="Kono T."/>
            <person name="Mallez S."/>
            <person name="Zhang Y."/>
            <person name="Obille A."/>
            <person name="Becker A."/>
            <person name="Abrahante J.E."/>
            <person name="Garbe J."/>
            <person name="Badalamenti J.P."/>
            <person name="Herman A."/>
            <person name="Mangelson H."/>
            <person name="Liachko I."/>
            <person name="Sullivan S."/>
            <person name="Sone E.D."/>
            <person name="Koren S."/>
            <person name="Silverstein K.A.T."/>
            <person name="Beckman K.B."/>
            <person name="Gohl D.M."/>
        </authorList>
    </citation>
    <scope>NUCLEOTIDE SEQUENCE</scope>
    <source>
        <strain evidence="2">Duluth1</strain>
        <tissue evidence="2">Whole animal</tissue>
    </source>
</reference>
<name>A0A9D4H4Y4_DREPO</name>
<accession>A0A9D4H4Y4</accession>
<comment type="caution">
    <text evidence="2">The sequence shown here is derived from an EMBL/GenBank/DDBJ whole genome shotgun (WGS) entry which is preliminary data.</text>
</comment>
<feature type="region of interest" description="Disordered" evidence="1">
    <location>
        <begin position="1"/>
        <end position="20"/>
    </location>
</feature>
<keyword evidence="3" id="KW-1185">Reference proteome</keyword>